<dbReference type="HOGENOM" id="CLU_020019_3_3_1"/>
<dbReference type="GO" id="GO:0048878">
    <property type="term" value="P:chemical homeostasis"/>
    <property type="evidence" value="ECO:0007669"/>
    <property type="project" value="UniProtKB-ARBA"/>
</dbReference>
<dbReference type="EnsemblMetazoa" id="HelroT95007">
    <property type="protein sequence ID" value="HelroP95007"/>
    <property type="gene ID" value="HelroG95007"/>
</dbReference>
<dbReference type="AlphaFoldDB" id="T1G941"/>
<dbReference type="GO" id="GO:0006833">
    <property type="term" value="P:water transport"/>
    <property type="evidence" value="ECO:0000318"/>
    <property type="project" value="GO_Central"/>
</dbReference>
<reference evidence="13" key="1">
    <citation type="submission" date="2012-12" db="EMBL/GenBank/DDBJ databases">
        <authorList>
            <person name="Hellsten U."/>
            <person name="Grimwood J."/>
            <person name="Chapman J.A."/>
            <person name="Shapiro H."/>
            <person name="Aerts A."/>
            <person name="Otillar R.P."/>
            <person name="Terry A.Y."/>
            <person name="Boore J.L."/>
            <person name="Simakov O."/>
            <person name="Marletaz F."/>
            <person name="Cho S.-J."/>
            <person name="Edsinger-Gonzales E."/>
            <person name="Havlak P."/>
            <person name="Kuo D.-H."/>
            <person name="Larsson T."/>
            <person name="Lv J."/>
            <person name="Arendt D."/>
            <person name="Savage R."/>
            <person name="Osoegawa K."/>
            <person name="de Jong P."/>
            <person name="Lindberg D.R."/>
            <person name="Seaver E.C."/>
            <person name="Weisblat D.A."/>
            <person name="Putnam N.H."/>
            <person name="Grigoriev I.V."/>
            <person name="Rokhsar D.S."/>
        </authorList>
    </citation>
    <scope>NUCLEOTIDE SEQUENCE</scope>
</reference>
<dbReference type="InParanoid" id="T1G941"/>
<dbReference type="Gene3D" id="1.20.1080.10">
    <property type="entry name" value="Glycerol uptake facilitator protein"/>
    <property type="match status" value="1"/>
</dbReference>
<dbReference type="EMBL" id="AMQM01001080">
    <property type="status" value="NOT_ANNOTATED_CDS"/>
    <property type="molecule type" value="Genomic_DNA"/>
</dbReference>
<dbReference type="GeneID" id="20217588"/>
<dbReference type="GO" id="GO:0015250">
    <property type="term" value="F:water channel activity"/>
    <property type="evidence" value="ECO:0000318"/>
    <property type="project" value="GO_Central"/>
</dbReference>
<dbReference type="PRINTS" id="PR00783">
    <property type="entry name" value="MINTRINSICP"/>
</dbReference>
<feature type="transmembrane region" description="Helical" evidence="10">
    <location>
        <begin position="227"/>
        <end position="247"/>
    </location>
</feature>
<evidence type="ECO:0008006" key="14">
    <source>
        <dbReference type="Google" id="ProtNLM"/>
    </source>
</evidence>
<dbReference type="CTD" id="20217588"/>
<evidence type="ECO:0000256" key="3">
    <source>
        <dbReference type="ARBA" id="ARBA00022448"/>
    </source>
</evidence>
<evidence type="ECO:0000256" key="8">
    <source>
        <dbReference type="ARBA" id="ARBA00023136"/>
    </source>
</evidence>
<sequence>MARNSLQDLKSVKFYQALACEFIGTFLLVLVACGSCGRFVVTETEVRTNSTNIVTSKLIPNDLVQISLCFGLSVATIVWSIAHVSGGHINPAVSIAFFVTRKISFIRFILYAAVQTAGAIVGAYILKALTPTGVNDSLGSTLLGSGVSKAGGLFVELFITFVLVFTVFATCDSNRQGFAGSGPLAIGLSIAMCHLWAIPYTGSGMNPARALGSHVASETIKDHPYVWIYWIGPLIGGMIAGLLYDLAFAANAGSSKFAGFFTADYEDENYDSTGQKSLEANLTGIRLKDSV</sequence>
<keyword evidence="13" id="KW-1185">Reference proteome</keyword>
<accession>T1G941</accession>
<comment type="similarity">
    <text evidence="2 9">Belongs to the MIP/aquaporin (TC 1.A.8) family.</text>
</comment>
<evidence type="ECO:0000313" key="13">
    <source>
        <dbReference type="Proteomes" id="UP000015101"/>
    </source>
</evidence>
<dbReference type="eggNOG" id="KOG0223">
    <property type="taxonomic scope" value="Eukaryota"/>
</dbReference>
<dbReference type="EMBL" id="KB097143">
    <property type="protein sequence ID" value="ESN98941.1"/>
    <property type="molecule type" value="Genomic_DNA"/>
</dbReference>
<evidence type="ECO:0000256" key="7">
    <source>
        <dbReference type="ARBA" id="ARBA00022989"/>
    </source>
</evidence>
<dbReference type="InterPro" id="IPR000425">
    <property type="entry name" value="MIP"/>
</dbReference>
<dbReference type="PANTHER" id="PTHR19139:SF199">
    <property type="entry name" value="MIP17260P"/>
    <property type="match status" value="1"/>
</dbReference>
<evidence type="ECO:0000256" key="9">
    <source>
        <dbReference type="RuleBase" id="RU000477"/>
    </source>
</evidence>
<keyword evidence="3 9" id="KW-0813">Transport</keyword>
<dbReference type="Pfam" id="PF00230">
    <property type="entry name" value="MIP"/>
    <property type="match status" value="1"/>
</dbReference>
<proteinExistence type="inferred from homology"/>
<evidence type="ECO:0000256" key="10">
    <source>
        <dbReference type="SAM" id="Phobius"/>
    </source>
</evidence>
<dbReference type="Proteomes" id="UP000015101">
    <property type="component" value="Unassembled WGS sequence"/>
</dbReference>
<dbReference type="NCBIfam" id="TIGR00861">
    <property type="entry name" value="MIP"/>
    <property type="match status" value="1"/>
</dbReference>
<feature type="transmembrane region" description="Helical" evidence="10">
    <location>
        <begin position="12"/>
        <end position="41"/>
    </location>
</feature>
<dbReference type="OMA" id="AMCHLWA"/>
<keyword evidence="7 10" id="KW-1133">Transmembrane helix</keyword>
<keyword evidence="8 10" id="KW-0472">Membrane</keyword>
<dbReference type="InterPro" id="IPR023271">
    <property type="entry name" value="Aquaporin-like"/>
</dbReference>
<evidence type="ECO:0000256" key="1">
    <source>
        <dbReference type="ARBA" id="ARBA00004651"/>
    </source>
</evidence>
<dbReference type="STRING" id="6412.T1G941"/>
<keyword evidence="4" id="KW-1003">Cell membrane</keyword>
<dbReference type="FunFam" id="1.20.1080.10:FF:000009">
    <property type="entry name" value="aquaporin-4 isoform X1"/>
    <property type="match status" value="1"/>
</dbReference>
<evidence type="ECO:0000256" key="5">
    <source>
        <dbReference type="ARBA" id="ARBA00022692"/>
    </source>
</evidence>
<dbReference type="SUPFAM" id="SSF81338">
    <property type="entry name" value="Aquaporin-like"/>
    <property type="match status" value="1"/>
</dbReference>
<feature type="transmembrane region" description="Helical" evidence="10">
    <location>
        <begin position="63"/>
        <end position="84"/>
    </location>
</feature>
<evidence type="ECO:0000256" key="2">
    <source>
        <dbReference type="ARBA" id="ARBA00006175"/>
    </source>
</evidence>
<gene>
    <name evidence="12" type="primary">20217588</name>
    <name evidence="11" type="ORF">HELRODRAFT_95007</name>
</gene>
<dbReference type="InterPro" id="IPR034294">
    <property type="entry name" value="Aquaporin_transptr"/>
</dbReference>
<dbReference type="PANTHER" id="PTHR19139">
    <property type="entry name" value="AQUAPORIN TRANSPORTER"/>
    <property type="match status" value="1"/>
</dbReference>
<dbReference type="CDD" id="cd00333">
    <property type="entry name" value="MIP"/>
    <property type="match status" value="1"/>
</dbReference>
<name>T1G941_HELRO</name>
<evidence type="ECO:0000313" key="12">
    <source>
        <dbReference type="EnsemblMetazoa" id="HelroP95007"/>
    </source>
</evidence>
<dbReference type="PROSITE" id="PS51257">
    <property type="entry name" value="PROKAR_LIPOPROTEIN"/>
    <property type="match status" value="1"/>
</dbReference>
<comment type="subcellular location">
    <subcellularLocation>
        <location evidence="1">Cell membrane</location>
        <topology evidence="1">Multi-pass membrane protein</topology>
    </subcellularLocation>
</comment>
<reference evidence="11 13" key="2">
    <citation type="journal article" date="2013" name="Nature">
        <title>Insights into bilaterian evolution from three spiralian genomes.</title>
        <authorList>
            <person name="Simakov O."/>
            <person name="Marletaz F."/>
            <person name="Cho S.J."/>
            <person name="Edsinger-Gonzales E."/>
            <person name="Havlak P."/>
            <person name="Hellsten U."/>
            <person name="Kuo D.H."/>
            <person name="Larsson T."/>
            <person name="Lv J."/>
            <person name="Arendt D."/>
            <person name="Savage R."/>
            <person name="Osoegawa K."/>
            <person name="de Jong P."/>
            <person name="Grimwood J."/>
            <person name="Chapman J.A."/>
            <person name="Shapiro H."/>
            <person name="Aerts A."/>
            <person name="Otillar R.P."/>
            <person name="Terry A.Y."/>
            <person name="Boore J.L."/>
            <person name="Grigoriev I.V."/>
            <person name="Lindberg D.R."/>
            <person name="Seaver E.C."/>
            <person name="Weisblat D.A."/>
            <person name="Putnam N.H."/>
            <person name="Rokhsar D.S."/>
        </authorList>
    </citation>
    <scope>NUCLEOTIDE SEQUENCE</scope>
</reference>
<reference evidence="12" key="3">
    <citation type="submission" date="2015-06" db="UniProtKB">
        <authorList>
            <consortium name="EnsemblMetazoa"/>
        </authorList>
    </citation>
    <scope>IDENTIFICATION</scope>
</reference>
<dbReference type="KEGG" id="hro:HELRODRAFT_95007"/>
<evidence type="ECO:0000256" key="6">
    <source>
        <dbReference type="ARBA" id="ARBA00022737"/>
    </source>
</evidence>
<dbReference type="GO" id="GO:0005886">
    <property type="term" value="C:plasma membrane"/>
    <property type="evidence" value="ECO:0000318"/>
    <property type="project" value="GO_Central"/>
</dbReference>
<feature type="transmembrane region" description="Helical" evidence="10">
    <location>
        <begin position="146"/>
        <end position="171"/>
    </location>
</feature>
<keyword evidence="5 9" id="KW-0812">Transmembrane</keyword>
<evidence type="ECO:0000313" key="11">
    <source>
        <dbReference type="EMBL" id="ESN98941.1"/>
    </source>
</evidence>
<dbReference type="RefSeq" id="XP_009022594.1">
    <property type="nucleotide sequence ID" value="XM_009024346.1"/>
</dbReference>
<evidence type="ECO:0000256" key="4">
    <source>
        <dbReference type="ARBA" id="ARBA00022475"/>
    </source>
</evidence>
<dbReference type="OrthoDB" id="3222at2759"/>
<feature type="transmembrane region" description="Helical" evidence="10">
    <location>
        <begin position="178"/>
        <end position="198"/>
    </location>
</feature>
<protein>
    <recommendedName>
        <fullName evidence="14">Aquaporin</fullName>
    </recommendedName>
</protein>
<feature type="transmembrane region" description="Helical" evidence="10">
    <location>
        <begin position="105"/>
        <end position="126"/>
    </location>
</feature>
<organism evidence="12 13">
    <name type="scientific">Helobdella robusta</name>
    <name type="common">Californian leech</name>
    <dbReference type="NCBI Taxonomy" id="6412"/>
    <lineage>
        <taxon>Eukaryota</taxon>
        <taxon>Metazoa</taxon>
        <taxon>Spiralia</taxon>
        <taxon>Lophotrochozoa</taxon>
        <taxon>Annelida</taxon>
        <taxon>Clitellata</taxon>
        <taxon>Hirudinea</taxon>
        <taxon>Rhynchobdellida</taxon>
        <taxon>Glossiphoniidae</taxon>
        <taxon>Helobdella</taxon>
    </lineage>
</organism>
<dbReference type="InterPro" id="IPR022357">
    <property type="entry name" value="MIP_CS"/>
</dbReference>
<keyword evidence="6" id="KW-0677">Repeat</keyword>
<dbReference type="PROSITE" id="PS00221">
    <property type="entry name" value="MIP"/>
    <property type="match status" value="1"/>
</dbReference>